<protein>
    <submittedName>
        <fullName evidence="1">Uncharacterized protein</fullName>
    </submittedName>
</protein>
<name>A0A812REY7_9DINO</name>
<dbReference type="AlphaFoldDB" id="A0A812REY7"/>
<sequence>MSRPRRQAQAPSREIVDAVASREASLRRLQRLAGDFAEGRLEASEAQRELVDSLLHCRALSLDVVEAFEKWRLAGSRGGDNLG</sequence>
<organism evidence="1 2">
    <name type="scientific">Symbiodinium necroappetens</name>
    <dbReference type="NCBI Taxonomy" id="1628268"/>
    <lineage>
        <taxon>Eukaryota</taxon>
        <taxon>Sar</taxon>
        <taxon>Alveolata</taxon>
        <taxon>Dinophyceae</taxon>
        <taxon>Suessiales</taxon>
        <taxon>Symbiodiniaceae</taxon>
        <taxon>Symbiodinium</taxon>
    </lineage>
</organism>
<proteinExistence type="predicted"/>
<dbReference type="EMBL" id="CAJNJA010019076">
    <property type="protein sequence ID" value="CAE7438039.1"/>
    <property type="molecule type" value="Genomic_DNA"/>
</dbReference>
<reference evidence="1" key="1">
    <citation type="submission" date="2021-02" db="EMBL/GenBank/DDBJ databases">
        <authorList>
            <person name="Dougan E. K."/>
            <person name="Rhodes N."/>
            <person name="Thang M."/>
            <person name="Chan C."/>
        </authorList>
    </citation>
    <scope>NUCLEOTIDE SEQUENCE</scope>
</reference>
<dbReference type="OrthoDB" id="10278759at2759"/>
<comment type="caution">
    <text evidence="1">The sequence shown here is derived from an EMBL/GenBank/DDBJ whole genome shotgun (WGS) entry which is preliminary data.</text>
</comment>
<keyword evidence="2" id="KW-1185">Reference proteome</keyword>
<evidence type="ECO:0000313" key="2">
    <source>
        <dbReference type="Proteomes" id="UP000601435"/>
    </source>
</evidence>
<dbReference type="Proteomes" id="UP000601435">
    <property type="component" value="Unassembled WGS sequence"/>
</dbReference>
<gene>
    <name evidence="1" type="ORF">SNEC2469_LOCUS12044</name>
</gene>
<accession>A0A812REY7</accession>
<evidence type="ECO:0000313" key="1">
    <source>
        <dbReference type="EMBL" id="CAE7438039.1"/>
    </source>
</evidence>